<dbReference type="EMBL" id="PXOH01000092">
    <property type="protein sequence ID" value="PSF27080.1"/>
    <property type="molecule type" value="Genomic_DNA"/>
</dbReference>
<name>A0A2T1LQC1_9CHRO</name>
<dbReference type="Proteomes" id="UP000239001">
    <property type="component" value="Unassembled WGS sequence"/>
</dbReference>
<gene>
    <name evidence="1" type="ORF">C7H19_25040</name>
</gene>
<protein>
    <recommendedName>
        <fullName evidence="3">Toprim domain-containing protein</fullName>
    </recommendedName>
</protein>
<evidence type="ECO:0000313" key="2">
    <source>
        <dbReference type="Proteomes" id="UP000239001"/>
    </source>
</evidence>
<sequence>MLSESNQWKEVNKNNPCSLCDRTSWCYRSDSGSAIVCGRTDANKVPLGWKYLKDASDGRAIFVTEDDKPSNLTVKQKTSKNQPLLSHPPKKITLATLPAIVNDRPLPKSNQIPQWLIAQGVPVHATETRYFYSKTQWVSRFEWKDTSHPKGHDKTIRQGHNKLNGQPKWSKGEAEWLPYRFEEAVNNAKGKWLLAVEGEESVEVARSLGLAAITWQGSSWGESTIAAHLQQLKEKGILGIVKFRDNDAEGKEKAKKLTLAGQKADLPIIILDPNDIWADIPDKGDLVDWVTWGTQQGMKANDFIACLEQCASQSEQLQPKTEPTATDRLKLEIQAYLQSADIFDKVRLKGQICSTYRISNRDFELLCQALEKKNSTPKANSSLFC</sequence>
<proteinExistence type="predicted"/>
<organism evidence="1 2">
    <name type="scientific">Aphanothece hegewaldii CCALA 016</name>
    <dbReference type="NCBI Taxonomy" id="2107694"/>
    <lineage>
        <taxon>Bacteria</taxon>
        <taxon>Bacillati</taxon>
        <taxon>Cyanobacteriota</taxon>
        <taxon>Cyanophyceae</taxon>
        <taxon>Oscillatoriophycideae</taxon>
        <taxon>Chroococcales</taxon>
        <taxon>Aphanothecaceae</taxon>
        <taxon>Aphanothece</taxon>
    </lineage>
</organism>
<reference evidence="1 2" key="1">
    <citation type="submission" date="2018-03" db="EMBL/GenBank/DDBJ databases">
        <title>The ancient ancestry and fast evolution of plastids.</title>
        <authorList>
            <person name="Moore K.R."/>
            <person name="Magnabosco C."/>
            <person name="Momper L."/>
            <person name="Gold D.A."/>
            <person name="Bosak T."/>
            <person name="Fournier G.P."/>
        </authorList>
    </citation>
    <scope>NUCLEOTIDE SEQUENCE [LARGE SCALE GENOMIC DNA]</scope>
    <source>
        <strain evidence="1 2">CCALA 016</strain>
    </source>
</reference>
<dbReference type="AlphaFoldDB" id="A0A2T1LQC1"/>
<dbReference type="OrthoDB" id="472901at2"/>
<dbReference type="RefSeq" id="WP_106459614.1">
    <property type="nucleotide sequence ID" value="NZ_PXOH01000092.1"/>
</dbReference>
<comment type="caution">
    <text evidence="1">The sequence shown here is derived from an EMBL/GenBank/DDBJ whole genome shotgun (WGS) entry which is preliminary data.</text>
</comment>
<evidence type="ECO:0008006" key="3">
    <source>
        <dbReference type="Google" id="ProtNLM"/>
    </source>
</evidence>
<reference evidence="1 2" key="2">
    <citation type="submission" date="2018-03" db="EMBL/GenBank/DDBJ databases">
        <authorList>
            <person name="Keele B.F."/>
        </authorList>
    </citation>
    <scope>NUCLEOTIDE SEQUENCE [LARGE SCALE GENOMIC DNA]</scope>
    <source>
        <strain evidence="1 2">CCALA 016</strain>
    </source>
</reference>
<keyword evidence="2" id="KW-1185">Reference proteome</keyword>
<evidence type="ECO:0000313" key="1">
    <source>
        <dbReference type="EMBL" id="PSF27080.1"/>
    </source>
</evidence>
<accession>A0A2T1LQC1</accession>